<feature type="transmembrane region" description="Helical" evidence="7">
    <location>
        <begin position="47"/>
        <end position="66"/>
    </location>
</feature>
<keyword evidence="6 7" id="KW-0472">Membrane</keyword>
<evidence type="ECO:0000256" key="4">
    <source>
        <dbReference type="ARBA" id="ARBA00022692"/>
    </source>
</evidence>
<organism evidence="8 9">
    <name type="scientific">Xylophilus rhododendri</name>
    <dbReference type="NCBI Taxonomy" id="2697032"/>
    <lineage>
        <taxon>Bacteria</taxon>
        <taxon>Pseudomonadati</taxon>
        <taxon>Pseudomonadota</taxon>
        <taxon>Betaproteobacteria</taxon>
        <taxon>Burkholderiales</taxon>
        <taxon>Xylophilus</taxon>
    </lineage>
</organism>
<evidence type="ECO:0000313" key="9">
    <source>
        <dbReference type="Proteomes" id="UP000464787"/>
    </source>
</evidence>
<keyword evidence="5 7" id="KW-1133">Transmembrane helix</keyword>
<evidence type="ECO:0000256" key="3">
    <source>
        <dbReference type="ARBA" id="ARBA00022475"/>
    </source>
</evidence>
<dbReference type="InterPro" id="IPR002010">
    <property type="entry name" value="T3SS_IM_R"/>
</dbReference>
<feature type="transmembrane region" description="Helical" evidence="7">
    <location>
        <begin position="213"/>
        <end position="235"/>
    </location>
</feature>
<feature type="transmembrane region" description="Helical" evidence="7">
    <location>
        <begin position="15"/>
        <end position="35"/>
    </location>
</feature>
<keyword evidence="4 7" id="KW-0812">Transmembrane</keyword>
<evidence type="ECO:0000256" key="5">
    <source>
        <dbReference type="ARBA" id="ARBA00022989"/>
    </source>
</evidence>
<protein>
    <submittedName>
        <fullName evidence="8">Type III secretion protein</fullName>
    </submittedName>
</protein>
<dbReference type="KEGG" id="xyk:GT347_15040"/>
<comment type="similarity">
    <text evidence="2">Belongs to the FliR/MopE/SpaR family.</text>
</comment>
<evidence type="ECO:0000256" key="1">
    <source>
        <dbReference type="ARBA" id="ARBA00004651"/>
    </source>
</evidence>
<dbReference type="PANTHER" id="PTHR30065:SF1">
    <property type="entry name" value="SURFACE PRESENTATION OF ANTIGENS PROTEIN SPAR"/>
    <property type="match status" value="1"/>
</dbReference>
<feature type="transmembrane region" description="Helical" evidence="7">
    <location>
        <begin position="178"/>
        <end position="201"/>
    </location>
</feature>
<dbReference type="Pfam" id="PF01311">
    <property type="entry name" value="Bac_export_1"/>
    <property type="match status" value="1"/>
</dbReference>
<feature type="transmembrane region" description="Helical" evidence="7">
    <location>
        <begin position="78"/>
        <end position="102"/>
    </location>
</feature>
<evidence type="ECO:0000313" key="8">
    <source>
        <dbReference type="EMBL" id="QHI99176.1"/>
    </source>
</evidence>
<proteinExistence type="inferred from homology"/>
<keyword evidence="9" id="KW-1185">Reference proteome</keyword>
<name>A0A857J5R9_9BURK</name>
<dbReference type="EMBL" id="CP047650">
    <property type="protein sequence ID" value="QHI99176.1"/>
    <property type="molecule type" value="Genomic_DNA"/>
</dbReference>
<dbReference type="GO" id="GO:0005886">
    <property type="term" value="C:plasma membrane"/>
    <property type="evidence" value="ECO:0007669"/>
    <property type="project" value="UniProtKB-SubCell"/>
</dbReference>
<comment type="subcellular location">
    <subcellularLocation>
        <location evidence="1">Cell membrane</location>
        <topology evidence="1">Multi-pass membrane protein</topology>
    </subcellularLocation>
</comment>
<dbReference type="GO" id="GO:0006605">
    <property type="term" value="P:protein targeting"/>
    <property type="evidence" value="ECO:0007669"/>
    <property type="project" value="InterPro"/>
</dbReference>
<dbReference type="AlphaFoldDB" id="A0A857J5R9"/>
<dbReference type="PRINTS" id="PR00953">
    <property type="entry name" value="TYPE3IMRPROT"/>
</dbReference>
<keyword evidence="3" id="KW-1003">Cell membrane</keyword>
<evidence type="ECO:0000256" key="6">
    <source>
        <dbReference type="ARBA" id="ARBA00023136"/>
    </source>
</evidence>
<dbReference type="RefSeq" id="WP_160552957.1">
    <property type="nucleotide sequence ID" value="NZ_CP047650.1"/>
</dbReference>
<dbReference type="Proteomes" id="UP000464787">
    <property type="component" value="Chromosome"/>
</dbReference>
<accession>A0A857J5R9</accession>
<evidence type="ECO:0000256" key="2">
    <source>
        <dbReference type="ARBA" id="ARBA00009772"/>
    </source>
</evidence>
<gene>
    <name evidence="8" type="ORF">GT347_15040</name>
</gene>
<reference evidence="8 9" key="1">
    <citation type="submission" date="2020-01" db="EMBL/GenBank/DDBJ databases">
        <title>Genome sequencing of strain KACC 21265.</title>
        <authorList>
            <person name="Heo J."/>
            <person name="Kim S.-J."/>
            <person name="Kim J.-S."/>
            <person name="Hong S.-B."/>
            <person name="Kwon S.-W."/>
        </authorList>
    </citation>
    <scope>NUCLEOTIDE SEQUENCE [LARGE SCALE GENOMIC DNA]</scope>
    <source>
        <strain evidence="8 9">KACC 21265</strain>
    </source>
</reference>
<dbReference type="PANTHER" id="PTHR30065">
    <property type="entry name" value="FLAGELLAR BIOSYNTHETIC PROTEIN FLIR"/>
    <property type="match status" value="1"/>
</dbReference>
<sequence length="263" mass="26595">MNTLAAGAQEWLHGLQPVLLASARLGSALLLTPIFASSGIPATARVFFILGLAACLVGGTAPSLAASQATPAAVLQELAFGATLALGIHLAFASFALAGRLLDVQIGYGLAQVLDPLSNTSQPVLSAAFTQLGVVCFFLSDAHHALLRGFGASLQQFPLGAPWPLAGAAPTVLRQVGAMATLGFAMAAPVVVCILLVEFALGVLARSLPGMNLIALGIAAKIVVGLGALSLWIAVGGATVRAVYAALFSAWSQWFATGGSALR</sequence>
<evidence type="ECO:0000256" key="7">
    <source>
        <dbReference type="SAM" id="Phobius"/>
    </source>
</evidence>